<protein>
    <submittedName>
        <fullName evidence="3">Uncharacterized protein</fullName>
    </submittedName>
</protein>
<feature type="compositionally biased region" description="Basic and acidic residues" evidence="1">
    <location>
        <begin position="1"/>
        <end position="14"/>
    </location>
</feature>
<feature type="transmembrane region" description="Helical" evidence="2">
    <location>
        <begin position="150"/>
        <end position="172"/>
    </location>
</feature>
<feature type="region of interest" description="Disordered" evidence="1">
    <location>
        <begin position="1"/>
        <end position="81"/>
    </location>
</feature>
<feature type="compositionally biased region" description="Basic and acidic residues" evidence="1">
    <location>
        <begin position="30"/>
        <end position="49"/>
    </location>
</feature>
<evidence type="ECO:0000256" key="1">
    <source>
        <dbReference type="SAM" id="MobiDB-lite"/>
    </source>
</evidence>
<organism evidence="3 4">
    <name type="scientific">Ephemerocybe angulata</name>
    <dbReference type="NCBI Taxonomy" id="980116"/>
    <lineage>
        <taxon>Eukaryota</taxon>
        <taxon>Fungi</taxon>
        <taxon>Dikarya</taxon>
        <taxon>Basidiomycota</taxon>
        <taxon>Agaricomycotina</taxon>
        <taxon>Agaricomycetes</taxon>
        <taxon>Agaricomycetidae</taxon>
        <taxon>Agaricales</taxon>
        <taxon>Agaricineae</taxon>
        <taxon>Psathyrellaceae</taxon>
        <taxon>Ephemerocybe</taxon>
    </lineage>
</organism>
<dbReference type="EMBL" id="JACGCI010000110">
    <property type="protein sequence ID" value="KAF6745083.1"/>
    <property type="molecule type" value="Genomic_DNA"/>
</dbReference>
<dbReference type="AlphaFoldDB" id="A0A8H6LV62"/>
<keyword evidence="2" id="KW-0472">Membrane</keyword>
<evidence type="ECO:0000256" key="2">
    <source>
        <dbReference type="SAM" id="Phobius"/>
    </source>
</evidence>
<proteinExistence type="predicted"/>
<feature type="compositionally biased region" description="Low complexity" evidence="1">
    <location>
        <begin position="67"/>
        <end position="79"/>
    </location>
</feature>
<name>A0A8H6LV62_9AGAR</name>
<gene>
    <name evidence="3" type="ORF">DFP72DRAFT_856790</name>
</gene>
<evidence type="ECO:0000313" key="4">
    <source>
        <dbReference type="Proteomes" id="UP000521943"/>
    </source>
</evidence>
<keyword evidence="4" id="KW-1185">Reference proteome</keyword>
<sequence>MKRLDESKPVRGDDSKEEGDQGGETATEALRSDGSKNSRAEDYSVEKKALKGATTDVSKQTERDSTAQHAQASSSSTPAVETSVKLILPAYGSARRSTRQATEAAKESTNASAVVSAPNDRHRLWNDEVQIFRENRTRVWMGRRRAVTPYTTVVAARLSIFEFTILYILWAITESGTSVYRLFRL</sequence>
<dbReference type="Proteomes" id="UP000521943">
    <property type="component" value="Unassembled WGS sequence"/>
</dbReference>
<evidence type="ECO:0000313" key="3">
    <source>
        <dbReference type="EMBL" id="KAF6745083.1"/>
    </source>
</evidence>
<comment type="caution">
    <text evidence="3">The sequence shown here is derived from an EMBL/GenBank/DDBJ whole genome shotgun (WGS) entry which is preliminary data.</text>
</comment>
<accession>A0A8H6LV62</accession>
<reference evidence="3 4" key="1">
    <citation type="submission" date="2020-07" db="EMBL/GenBank/DDBJ databases">
        <title>Comparative genomics of pyrophilous fungi reveals a link between fire events and developmental genes.</title>
        <authorList>
            <consortium name="DOE Joint Genome Institute"/>
            <person name="Steindorff A.S."/>
            <person name="Carver A."/>
            <person name="Calhoun S."/>
            <person name="Stillman K."/>
            <person name="Liu H."/>
            <person name="Lipzen A."/>
            <person name="Pangilinan J."/>
            <person name="Labutti K."/>
            <person name="Bruns T.D."/>
            <person name="Grigoriev I.V."/>
        </authorList>
    </citation>
    <scope>NUCLEOTIDE SEQUENCE [LARGE SCALE GENOMIC DNA]</scope>
    <source>
        <strain evidence="3 4">CBS 144469</strain>
    </source>
</reference>
<keyword evidence="2" id="KW-1133">Transmembrane helix</keyword>
<keyword evidence="2" id="KW-0812">Transmembrane</keyword>